<evidence type="ECO:0000256" key="2">
    <source>
        <dbReference type="ARBA" id="ARBA00010617"/>
    </source>
</evidence>
<name>A0AAD5PB73_9FUNG</name>
<dbReference type="PROSITE" id="PS00086">
    <property type="entry name" value="CYTOCHROME_P450"/>
    <property type="match status" value="1"/>
</dbReference>
<dbReference type="PANTHER" id="PTHR46206">
    <property type="entry name" value="CYTOCHROME P450"/>
    <property type="match status" value="1"/>
</dbReference>
<evidence type="ECO:0000313" key="7">
    <source>
        <dbReference type="EMBL" id="KAI9250550.1"/>
    </source>
</evidence>
<comment type="caution">
    <text evidence="7">The sequence shown here is derived from an EMBL/GenBank/DDBJ whole genome shotgun (WGS) entry which is preliminary data.</text>
</comment>
<dbReference type="PRINTS" id="PR00465">
    <property type="entry name" value="EP450IV"/>
</dbReference>
<keyword evidence="3 5" id="KW-0479">Metal-binding</keyword>
<dbReference type="EMBL" id="JAIXMP010000032">
    <property type="protein sequence ID" value="KAI9250550.1"/>
    <property type="molecule type" value="Genomic_DNA"/>
</dbReference>
<dbReference type="InterPro" id="IPR017972">
    <property type="entry name" value="Cyt_P450_CS"/>
</dbReference>
<dbReference type="GO" id="GO:0004497">
    <property type="term" value="F:monooxygenase activity"/>
    <property type="evidence" value="ECO:0007669"/>
    <property type="project" value="UniProtKB-KW"/>
</dbReference>
<reference evidence="7" key="1">
    <citation type="journal article" date="2022" name="IScience">
        <title>Evolution of zygomycete secretomes and the origins of terrestrial fungal ecologies.</title>
        <authorList>
            <person name="Chang Y."/>
            <person name="Wang Y."/>
            <person name="Mondo S."/>
            <person name="Ahrendt S."/>
            <person name="Andreopoulos W."/>
            <person name="Barry K."/>
            <person name="Beard J."/>
            <person name="Benny G.L."/>
            <person name="Blankenship S."/>
            <person name="Bonito G."/>
            <person name="Cuomo C."/>
            <person name="Desiro A."/>
            <person name="Gervers K.A."/>
            <person name="Hundley H."/>
            <person name="Kuo A."/>
            <person name="LaButti K."/>
            <person name="Lang B.F."/>
            <person name="Lipzen A."/>
            <person name="O'Donnell K."/>
            <person name="Pangilinan J."/>
            <person name="Reynolds N."/>
            <person name="Sandor L."/>
            <person name="Smith M.E."/>
            <person name="Tsang A."/>
            <person name="Grigoriev I.V."/>
            <person name="Stajich J.E."/>
            <person name="Spatafora J.W."/>
        </authorList>
    </citation>
    <scope>NUCLEOTIDE SEQUENCE</scope>
    <source>
        <strain evidence="7">RSA 2281</strain>
    </source>
</reference>
<proteinExistence type="inferred from homology"/>
<protein>
    <submittedName>
        <fullName evidence="7">Cytochrome P450</fullName>
    </submittedName>
</protein>
<organism evidence="7 8">
    <name type="scientific">Phascolomyces articulosus</name>
    <dbReference type="NCBI Taxonomy" id="60185"/>
    <lineage>
        <taxon>Eukaryota</taxon>
        <taxon>Fungi</taxon>
        <taxon>Fungi incertae sedis</taxon>
        <taxon>Mucoromycota</taxon>
        <taxon>Mucoromycotina</taxon>
        <taxon>Mucoromycetes</taxon>
        <taxon>Mucorales</taxon>
        <taxon>Lichtheimiaceae</taxon>
        <taxon>Phascolomyces</taxon>
    </lineage>
</organism>
<dbReference type="GO" id="GO:0016705">
    <property type="term" value="F:oxidoreductase activity, acting on paired donors, with incorporation or reduction of molecular oxygen"/>
    <property type="evidence" value="ECO:0007669"/>
    <property type="project" value="InterPro"/>
</dbReference>
<evidence type="ECO:0000256" key="5">
    <source>
        <dbReference type="PIRSR" id="PIRSR602403-1"/>
    </source>
</evidence>
<dbReference type="Proteomes" id="UP001209540">
    <property type="component" value="Unassembled WGS sequence"/>
</dbReference>
<feature type="binding site" description="axial binding residue" evidence="5">
    <location>
        <position position="303"/>
    </location>
    <ligand>
        <name>heme</name>
        <dbReference type="ChEBI" id="CHEBI:30413"/>
    </ligand>
    <ligandPart>
        <name>Fe</name>
        <dbReference type="ChEBI" id="CHEBI:18248"/>
    </ligandPart>
</feature>
<dbReference type="Gene3D" id="1.10.630.10">
    <property type="entry name" value="Cytochrome P450"/>
    <property type="match status" value="1"/>
</dbReference>
<evidence type="ECO:0000313" key="8">
    <source>
        <dbReference type="Proteomes" id="UP001209540"/>
    </source>
</evidence>
<evidence type="ECO:0000256" key="4">
    <source>
        <dbReference type="ARBA" id="ARBA00023004"/>
    </source>
</evidence>
<dbReference type="GO" id="GO:0005506">
    <property type="term" value="F:iron ion binding"/>
    <property type="evidence" value="ECO:0007669"/>
    <property type="project" value="InterPro"/>
</dbReference>
<dbReference type="PANTHER" id="PTHR46206:SF7">
    <property type="entry name" value="P450, PUTATIVE (EUROFUNG)-RELATED"/>
    <property type="match status" value="1"/>
</dbReference>
<comment type="similarity">
    <text evidence="2 6">Belongs to the cytochrome P450 family.</text>
</comment>
<keyword evidence="6" id="KW-0560">Oxidoreductase</keyword>
<dbReference type="CDD" id="cd11041">
    <property type="entry name" value="CYP503A1-like"/>
    <property type="match status" value="1"/>
</dbReference>
<sequence>MVARGSASVFIGQELCQNGQVINILQTMTTDLGAFHPRYNPTWLTGFPWIMKLRMRVIGNYSPQVVQCRRILLEALTPEIDKRRSCASNNDLNWQRPDDMLQELVENATPPPGQDVYTFIMNQLLFLTFASIHTTTENGTIVLYRLLQNPDVLNELLEEQNDVLRQEVFTTIDPDKQQNGGNPSHVFTADRIKKMTKLDSVCREALRLRSQFYELAHTNVTNQNIVLSNGTVIPPDGDVLINFWHNHHNKKEGKYNDVDSKHIDVNEYDDLAEFKPFRYVNTGYPSTKVGDDYLVFGEGKHACPGRWFAMQEIKTIVSVLIRDYDVRAASDIVFPIGSPGLPFGKVTIVKRNIQ</sequence>
<keyword evidence="5 6" id="KW-0349">Heme</keyword>
<dbReference type="InterPro" id="IPR001128">
    <property type="entry name" value="Cyt_P450"/>
</dbReference>
<accession>A0AAD5PB73</accession>
<evidence type="ECO:0000256" key="1">
    <source>
        <dbReference type="ARBA" id="ARBA00001971"/>
    </source>
</evidence>
<dbReference type="Pfam" id="PF00067">
    <property type="entry name" value="p450"/>
    <property type="match status" value="2"/>
</dbReference>
<gene>
    <name evidence="7" type="ORF">BDA99DRAFT_522812</name>
</gene>
<dbReference type="AlphaFoldDB" id="A0AAD5PB73"/>
<dbReference type="InterPro" id="IPR002403">
    <property type="entry name" value="Cyt_P450_E_grp-IV"/>
</dbReference>
<keyword evidence="6" id="KW-0503">Monooxygenase</keyword>
<comment type="cofactor">
    <cofactor evidence="1 5">
        <name>heme</name>
        <dbReference type="ChEBI" id="CHEBI:30413"/>
    </cofactor>
</comment>
<dbReference type="InterPro" id="IPR036396">
    <property type="entry name" value="Cyt_P450_sf"/>
</dbReference>
<evidence type="ECO:0000256" key="3">
    <source>
        <dbReference type="ARBA" id="ARBA00022723"/>
    </source>
</evidence>
<keyword evidence="8" id="KW-1185">Reference proteome</keyword>
<reference evidence="7" key="2">
    <citation type="submission" date="2023-02" db="EMBL/GenBank/DDBJ databases">
        <authorList>
            <consortium name="DOE Joint Genome Institute"/>
            <person name="Mondo S.J."/>
            <person name="Chang Y."/>
            <person name="Wang Y."/>
            <person name="Ahrendt S."/>
            <person name="Andreopoulos W."/>
            <person name="Barry K."/>
            <person name="Beard J."/>
            <person name="Benny G.L."/>
            <person name="Blankenship S."/>
            <person name="Bonito G."/>
            <person name="Cuomo C."/>
            <person name="Desiro A."/>
            <person name="Gervers K.A."/>
            <person name="Hundley H."/>
            <person name="Kuo A."/>
            <person name="LaButti K."/>
            <person name="Lang B.F."/>
            <person name="Lipzen A."/>
            <person name="O'Donnell K."/>
            <person name="Pangilinan J."/>
            <person name="Reynolds N."/>
            <person name="Sandor L."/>
            <person name="Smith M.W."/>
            <person name="Tsang A."/>
            <person name="Grigoriev I.V."/>
            <person name="Stajich J.E."/>
            <person name="Spatafora J.W."/>
        </authorList>
    </citation>
    <scope>NUCLEOTIDE SEQUENCE</scope>
    <source>
        <strain evidence="7">RSA 2281</strain>
    </source>
</reference>
<dbReference type="SUPFAM" id="SSF48264">
    <property type="entry name" value="Cytochrome P450"/>
    <property type="match status" value="1"/>
</dbReference>
<evidence type="ECO:0000256" key="6">
    <source>
        <dbReference type="RuleBase" id="RU000461"/>
    </source>
</evidence>
<keyword evidence="4 5" id="KW-0408">Iron</keyword>
<dbReference type="GO" id="GO:0020037">
    <property type="term" value="F:heme binding"/>
    <property type="evidence" value="ECO:0007669"/>
    <property type="project" value="InterPro"/>
</dbReference>